<evidence type="ECO:0000313" key="11">
    <source>
        <dbReference type="Proteomes" id="UP000830055"/>
    </source>
</evidence>
<dbReference type="RefSeq" id="WP_284152402.1">
    <property type="nucleotide sequence ID" value="NZ_AP025516.1"/>
</dbReference>
<feature type="binding site" evidence="8">
    <location>
        <begin position="14"/>
        <end position="22"/>
    </location>
    <ligand>
        <name>ATP</name>
        <dbReference type="ChEBI" id="CHEBI:30616"/>
    </ligand>
</feature>
<keyword evidence="3 8" id="KW-0547">Nucleotide-binding</keyword>
<name>A0ABM7WDN5_9BACT</name>
<dbReference type="InterPro" id="IPR003136">
    <property type="entry name" value="Cytidylate_kin"/>
</dbReference>
<dbReference type="InterPro" id="IPR011994">
    <property type="entry name" value="Cytidylate_kinase_dom"/>
</dbReference>
<evidence type="ECO:0000256" key="2">
    <source>
        <dbReference type="ARBA" id="ARBA00022679"/>
    </source>
</evidence>
<evidence type="ECO:0000256" key="8">
    <source>
        <dbReference type="HAMAP-Rule" id="MF_00238"/>
    </source>
</evidence>
<keyword evidence="8" id="KW-0963">Cytoplasm</keyword>
<dbReference type="InterPro" id="IPR027417">
    <property type="entry name" value="P-loop_NTPase"/>
</dbReference>
<dbReference type="Gene3D" id="3.40.50.300">
    <property type="entry name" value="P-loop containing nucleotide triphosphate hydrolases"/>
    <property type="match status" value="1"/>
</dbReference>
<reference evidence="10 11" key="1">
    <citation type="submission" date="2022-01" db="EMBL/GenBank/DDBJ databases">
        <title>Desulfofustis limnae sp. nov., a novel mesophilic sulfate-reducing bacterium isolated from marsh soil.</title>
        <authorList>
            <person name="Watanabe M."/>
            <person name="Takahashi A."/>
            <person name="Kojima H."/>
            <person name="Fukui M."/>
        </authorList>
    </citation>
    <scope>NUCLEOTIDE SEQUENCE [LARGE SCALE GENOMIC DNA]</scope>
    <source>
        <strain evidence="10 11">PPLL</strain>
    </source>
</reference>
<dbReference type="Pfam" id="PF02224">
    <property type="entry name" value="Cytidylate_kin"/>
    <property type="match status" value="1"/>
</dbReference>
<comment type="catalytic activity">
    <reaction evidence="6 8">
        <text>dCMP + ATP = dCDP + ADP</text>
        <dbReference type="Rhea" id="RHEA:25094"/>
        <dbReference type="ChEBI" id="CHEBI:30616"/>
        <dbReference type="ChEBI" id="CHEBI:57566"/>
        <dbReference type="ChEBI" id="CHEBI:58593"/>
        <dbReference type="ChEBI" id="CHEBI:456216"/>
        <dbReference type="EC" id="2.7.4.25"/>
    </reaction>
</comment>
<dbReference type="CDD" id="cd02019">
    <property type="entry name" value="NK"/>
    <property type="match status" value="1"/>
</dbReference>
<dbReference type="EMBL" id="AP025516">
    <property type="protein sequence ID" value="BDD89076.1"/>
    <property type="molecule type" value="Genomic_DNA"/>
</dbReference>
<keyword evidence="4 8" id="KW-0418">Kinase</keyword>
<dbReference type="GO" id="GO:0016301">
    <property type="term" value="F:kinase activity"/>
    <property type="evidence" value="ECO:0007669"/>
    <property type="project" value="UniProtKB-KW"/>
</dbReference>
<dbReference type="EC" id="2.7.4.25" evidence="8"/>
<proteinExistence type="inferred from homology"/>
<protein>
    <recommendedName>
        <fullName evidence="8">Cytidylate kinase</fullName>
        <shortName evidence="8">CK</shortName>
        <ecNumber evidence="8">2.7.4.25</ecNumber>
    </recommendedName>
    <alternativeName>
        <fullName evidence="8">Cytidine monophosphate kinase</fullName>
        <shortName evidence="8">CMP kinase</shortName>
    </alternativeName>
</protein>
<evidence type="ECO:0000256" key="6">
    <source>
        <dbReference type="ARBA" id="ARBA00047615"/>
    </source>
</evidence>
<evidence type="ECO:0000256" key="4">
    <source>
        <dbReference type="ARBA" id="ARBA00022777"/>
    </source>
</evidence>
<comment type="subcellular location">
    <subcellularLocation>
        <location evidence="8">Cytoplasm</location>
    </subcellularLocation>
</comment>
<dbReference type="CDD" id="cd02020">
    <property type="entry name" value="CMPK"/>
    <property type="match status" value="1"/>
</dbReference>
<evidence type="ECO:0000256" key="1">
    <source>
        <dbReference type="ARBA" id="ARBA00009427"/>
    </source>
</evidence>
<dbReference type="NCBIfam" id="TIGR00017">
    <property type="entry name" value="cmk"/>
    <property type="match status" value="1"/>
</dbReference>
<keyword evidence="5 8" id="KW-0067">ATP-binding</keyword>
<accession>A0ABM7WDN5</accession>
<gene>
    <name evidence="8 10" type="primary">cmk</name>
    <name evidence="10" type="ORF">DPPLL_34410</name>
</gene>
<evidence type="ECO:0000313" key="10">
    <source>
        <dbReference type="EMBL" id="BDD89076.1"/>
    </source>
</evidence>
<keyword evidence="2 8" id="KW-0808">Transferase</keyword>
<dbReference type="Proteomes" id="UP000830055">
    <property type="component" value="Chromosome"/>
</dbReference>
<dbReference type="HAMAP" id="MF_00238">
    <property type="entry name" value="Cytidyl_kinase_type1"/>
    <property type="match status" value="1"/>
</dbReference>
<comment type="similarity">
    <text evidence="1 8">Belongs to the cytidylate kinase family. Type 1 subfamily.</text>
</comment>
<feature type="domain" description="Cytidylate kinase" evidence="9">
    <location>
        <begin position="10"/>
        <end position="226"/>
    </location>
</feature>
<comment type="catalytic activity">
    <reaction evidence="7 8">
        <text>CMP + ATP = CDP + ADP</text>
        <dbReference type="Rhea" id="RHEA:11600"/>
        <dbReference type="ChEBI" id="CHEBI:30616"/>
        <dbReference type="ChEBI" id="CHEBI:58069"/>
        <dbReference type="ChEBI" id="CHEBI:60377"/>
        <dbReference type="ChEBI" id="CHEBI:456216"/>
        <dbReference type="EC" id="2.7.4.25"/>
    </reaction>
</comment>
<sequence length="232" mass="25207">MSETTPPPVITIDGPAGVGKSTISRKVAARLGFTYLDTGAMYRAAALFIDRLGIDSEDETALQHALATVSIELLPAPDEFSDVEVVLNGEKVGALIRSPAMSMRASQLSALPAVRSRLTALQQEWGKRGALVAEGRDTGTVVFPRASYKFYLDASPEIRARRRALQLHAKGEEVDEKKLLEMTIARDRQDMERPIAPLVRATDALLIDTSDKTIDDVLLVILRVVESGLQPG</sequence>
<evidence type="ECO:0000256" key="5">
    <source>
        <dbReference type="ARBA" id="ARBA00022840"/>
    </source>
</evidence>
<organism evidence="10 11">
    <name type="scientific">Desulfofustis limnaeus</name>
    <dbReference type="NCBI Taxonomy" id="2740163"/>
    <lineage>
        <taxon>Bacteria</taxon>
        <taxon>Pseudomonadati</taxon>
        <taxon>Thermodesulfobacteriota</taxon>
        <taxon>Desulfobulbia</taxon>
        <taxon>Desulfobulbales</taxon>
        <taxon>Desulfocapsaceae</taxon>
        <taxon>Desulfofustis</taxon>
    </lineage>
</organism>
<keyword evidence="11" id="KW-1185">Reference proteome</keyword>
<dbReference type="SUPFAM" id="SSF52540">
    <property type="entry name" value="P-loop containing nucleoside triphosphate hydrolases"/>
    <property type="match status" value="1"/>
</dbReference>
<evidence type="ECO:0000256" key="7">
    <source>
        <dbReference type="ARBA" id="ARBA00048478"/>
    </source>
</evidence>
<evidence type="ECO:0000259" key="9">
    <source>
        <dbReference type="Pfam" id="PF02224"/>
    </source>
</evidence>
<evidence type="ECO:0000256" key="3">
    <source>
        <dbReference type="ARBA" id="ARBA00022741"/>
    </source>
</evidence>